<keyword evidence="2" id="KW-1185">Reference proteome</keyword>
<evidence type="ECO:0000313" key="2">
    <source>
        <dbReference type="Proteomes" id="UP000509367"/>
    </source>
</evidence>
<organism evidence="1 2">
    <name type="scientific">Oricola thermophila</name>
    <dbReference type="NCBI Taxonomy" id="2742145"/>
    <lineage>
        <taxon>Bacteria</taxon>
        <taxon>Pseudomonadati</taxon>
        <taxon>Pseudomonadota</taxon>
        <taxon>Alphaproteobacteria</taxon>
        <taxon>Hyphomicrobiales</taxon>
        <taxon>Ahrensiaceae</taxon>
        <taxon>Oricola</taxon>
    </lineage>
</organism>
<dbReference type="KEGG" id="orm:HTY61_16535"/>
<dbReference type="RefSeq" id="WP_175277834.1">
    <property type="nucleotide sequence ID" value="NZ_CP054836.1"/>
</dbReference>
<accession>A0A6N1VHN6</accession>
<sequence length="397" mass="45953">MPATIPNRTARRAFLALQGLCEAPHRGQSKEDLSEAIRRLGFVQIDSINTVARAHHQILFSRNATYREHRLKALVEKDRALFEHWTHDASIIPSELYCYWKHRFAREERRLQERYEAWQGSPFLHECDGILERIARDGPVMARDFGGTKPSTGWWDWHPSKTALEYLWRTGKLAIARREGFQKVYDLAERVIPADCHGAEVEHHEFVDWACRSALERLGFATRGEIAGFWDLLKPAEVEAWIAENESGLETVMIECADGSKPRAALRFRDSPELLDNPPEPPDRVRVLSPFDPVLRDRKRAERLFGFSYRIEIFVPEERRVYGYYVFPVLRGDRMVGRIDMKADRNRDVLAVRRFWPEKGTRMSKAFLADLDAELDRIRRFSGVAGIEHAGDWLGAG</sequence>
<gene>
    <name evidence="1" type="ORF">HTY61_16535</name>
</gene>
<dbReference type="AlphaFoldDB" id="A0A6N1VHN6"/>
<evidence type="ECO:0000313" key="1">
    <source>
        <dbReference type="EMBL" id="QKV19943.1"/>
    </source>
</evidence>
<name>A0A6N1VHN6_9HYPH</name>
<dbReference type="PANTHER" id="PTHR30528">
    <property type="entry name" value="CYTOPLASMIC PROTEIN"/>
    <property type="match status" value="1"/>
</dbReference>
<reference evidence="1 2" key="1">
    <citation type="submission" date="2020-06" db="EMBL/GenBank/DDBJ databases">
        <title>Oricola thermophila sp. nov. isolated from a tidal sediments.</title>
        <authorList>
            <person name="Kwon K.K."/>
            <person name="Yang S.-H."/>
            <person name="Park M.-J."/>
        </authorList>
    </citation>
    <scope>NUCLEOTIDE SEQUENCE [LARGE SCALE GENOMIC DNA]</scope>
    <source>
        <strain evidence="1 2">MEBiC13590</strain>
    </source>
</reference>
<dbReference type="Pfam" id="PF06224">
    <property type="entry name" value="AlkZ-like"/>
    <property type="match status" value="1"/>
</dbReference>
<dbReference type="InterPro" id="IPR009351">
    <property type="entry name" value="AlkZ-like"/>
</dbReference>
<dbReference type="PANTHER" id="PTHR30528:SF0">
    <property type="entry name" value="CYTOPLASMIC PROTEIN"/>
    <property type="match status" value="1"/>
</dbReference>
<dbReference type="Proteomes" id="UP000509367">
    <property type="component" value="Chromosome"/>
</dbReference>
<dbReference type="EMBL" id="CP054836">
    <property type="protein sequence ID" value="QKV19943.1"/>
    <property type="molecule type" value="Genomic_DNA"/>
</dbReference>
<protein>
    <submittedName>
        <fullName evidence="1">Winged helix-turn-helix domain-containing protein</fullName>
    </submittedName>
</protein>
<proteinExistence type="predicted"/>